<dbReference type="PANTHER" id="PTHR47332:SF4">
    <property type="entry name" value="SET DOMAIN-CONTAINING PROTEIN 5"/>
    <property type="match status" value="1"/>
</dbReference>
<dbReference type="EMBL" id="JAACJL010000047">
    <property type="protein sequence ID" value="KAF4612616.1"/>
    <property type="molecule type" value="Genomic_DNA"/>
</dbReference>
<evidence type="ECO:0000313" key="3">
    <source>
        <dbReference type="Proteomes" id="UP000521872"/>
    </source>
</evidence>
<dbReference type="SUPFAM" id="SSF82199">
    <property type="entry name" value="SET domain"/>
    <property type="match status" value="1"/>
</dbReference>
<feature type="domain" description="SET" evidence="1">
    <location>
        <begin position="73"/>
        <end position="244"/>
    </location>
</feature>
<name>A0A8H4QKQ4_9AGAR</name>
<dbReference type="PROSITE" id="PS50280">
    <property type="entry name" value="SET"/>
    <property type="match status" value="1"/>
</dbReference>
<proteinExistence type="predicted"/>
<dbReference type="InterPro" id="IPR053185">
    <property type="entry name" value="SET_domain_protein"/>
</dbReference>
<dbReference type="PANTHER" id="PTHR47332">
    <property type="entry name" value="SET DOMAIN-CONTAINING PROTEIN 5"/>
    <property type="match status" value="1"/>
</dbReference>
<gene>
    <name evidence="2" type="ORF">D9613_011824</name>
</gene>
<dbReference type="Pfam" id="PF00856">
    <property type="entry name" value="SET"/>
    <property type="match status" value="1"/>
</dbReference>
<protein>
    <recommendedName>
        <fullName evidence="1">SET domain-containing protein</fullName>
    </recommendedName>
</protein>
<dbReference type="InterPro" id="IPR046341">
    <property type="entry name" value="SET_dom_sf"/>
</dbReference>
<accession>A0A8H4QKQ4</accession>
<keyword evidence="3" id="KW-1185">Reference proteome</keyword>
<dbReference type="InterPro" id="IPR001214">
    <property type="entry name" value="SET_dom"/>
</dbReference>
<evidence type="ECO:0000313" key="2">
    <source>
        <dbReference type="EMBL" id="KAF4612616.1"/>
    </source>
</evidence>
<dbReference type="CDD" id="cd20071">
    <property type="entry name" value="SET_SMYD"/>
    <property type="match status" value="1"/>
</dbReference>
<dbReference type="Gene3D" id="2.170.270.10">
    <property type="entry name" value="SET domain"/>
    <property type="match status" value="1"/>
</dbReference>
<evidence type="ECO:0000259" key="1">
    <source>
        <dbReference type="PROSITE" id="PS50280"/>
    </source>
</evidence>
<organism evidence="2 3">
    <name type="scientific">Agrocybe pediades</name>
    <dbReference type="NCBI Taxonomy" id="84607"/>
    <lineage>
        <taxon>Eukaryota</taxon>
        <taxon>Fungi</taxon>
        <taxon>Dikarya</taxon>
        <taxon>Basidiomycota</taxon>
        <taxon>Agaricomycotina</taxon>
        <taxon>Agaricomycetes</taxon>
        <taxon>Agaricomycetidae</taxon>
        <taxon>Agaricales</taxon>
        <taxon>Agaricineae</taxon>
        <taxon>Strophariaceae</taxon>
        <taxon>Agrocybe</taxon>
    </lineage>
</organism>
<reference evidence="2 3" key="1">
    <citation type="submission" date="2019-12" db="EMBL/GenBank/DDBJ databases">
        <authorList>
            <person name="Floudas D."/>
            <person name="Bentzer J."/>
            <person name="Ahren D."/>
            <person name="Johansson T."/>
            <person name="Persson P."/>
            <person name="Tunlid A."/>
        </authorList>
    </citation>
    <scope>NUCLEOTIDE SEQUENCE [LARGE SCALE GENOMIC DNA]</scope>
    <source>
        <strain evidence="2 3">CBS 102.39</strain>
    </source>
</reference>
<comment type="caution">
    <text evidence="2">The sequence shown here is derived from an EMBL/GenBank/DDBJ whole genome shotgun (WGS) entry which is preliminary data.</text>
</comment>
<sequence length="362" mass="40379">MSTSRYSPESLAHRYLECLGKKVVSTPLPLRLAGAPSDPDGNSIFAGQANTAKRILDTPGFPQPVPKPAGGAPTCEVRQTKNMGLGVFATRVINEGELVLAERPLLVAPTFTLRLNNSFVTGQITSDNIFSVAEETVAYFKAAVERMEPDRKEQYLSLTVEKDVGEYHREMSILRNNAHNTHVIFDGEKETPLSVYGAVSKIGSRINHSCRPNVVQEFDLKSFSLTFRAVRRIGCGEQIFVTYVSLILPAAERRANLARYAMVCKCLACIKAPQSDKIRTGVEQRMKDLLDLAEKAKQQNALGRQHLDLFAKVLQDMVDEGMQAHSKYNSWLEHVKGMANDVGAKKMTERFEKEYARRTKPF</sequence>
<dbReference type="AlphaFoldDB" id="A0A8H4QKQ4"/>
<dbReference type="Proteomes" id="UP000521872">
    <property type="component" value="Unassembled WGS sequence"/>
</dbReference>
<dbReference type="SMART" id="SM00317">
    <property type="entry name" value="SET"/>
    <property type="match status" value="1"/>
</dbReference>